<evidence type="ECO:0000259" key="1">
    <source>
        <dbReference type="Pfam" id="PF22936"/>
    </source>
</evidence>
<sequence length="156" mass="17419">MSEVKKKESFTHFAQVLAEGQSTENDDEVWYVSNASDHMTPKREWFTTFEEVPEGDWSVGELDGSQHWVRGRGNIKIQRKLGLQWEDGVLENVLYAPALRRNLFSLGRAVKQGNSASFGGTDCTLRNSEGAEMLTGTGHGGLFKLNVRVMPPELSC</sequence>
<dbReference type="AlphaFoldDB" id="A0A8T0H5N4"/>
<reference evidence="2" key="1">
    <citation type="submission" date="2020-06" db="EMBL/GenBank/DDBJ databases">
        <title>WGS assembly of Ceratodon purpureus strain R40.</title>
        <authorList>
            <person name="Carey S.B."/>
            <person name="Jenkins J."/>
            <person name="Shu S."/>
            <person name="Lovell J.T."/>
            <person name="Sreedasyam A."/>
            <person name="Maumus F."/>
            <person name="Tiley G.P."/>
            <person name="Fernandez-Pozo N."/>
            <person name="Barry K."/>
            <person name="Chen C."/>
            <person name="Wang M."/>
            <person name="Lipzen A."/>
            <person name="Daum C."/>
            <person name="Saski C.A."/>
            <person name="Payton A.C."/>
            <person name="Mcbreen J.C."/>
            <person name="Conrad R.E."/>
            <person name="Kollar L.M."/>
            <person name="Olsson S."/>
            <person name="Huttunen S."/>
            <person name="Landis J.B."/>
            <person name="Wickett N.J."/>
            <person name="Johnson M.G."/>
            <person name="Rensing S.A."/>
            <person name="Grimwood J."/>
            <person name="Schmutz J."/>
            <person name="Mcdaniel S.F."/>
        </authorList>
    </citation>
    <scope>NUCLEOTIDE SEQUENCE</scope>
    <source>
        <strain evidence="2">R40</strain>
    </source>
</reference>
<gene>
    <name evidence="2" type="ORF">KC19_7G008000</name>
</gene>
<dbReference type="Pfam" id="PF22936">
    <property type="entry name" value="Pol_BBD"/>
    <property type="match status" value="1"/>
</dbReference>
<feature type="domain" description="Retrovirus-related Pol polyprotein from transposon TNT 1-94-like beta-barrel" evidence="1">
    <location>
        <begin position="33"/>
        <end position="113"/>
    </location>
</feature>
<proteinExistence type="predicted"/>
<evidence type="ECO:0000313" key="2">
    <source>
        <dbReference type="EMBL" id="KAG0565694.1"/>
    </source>
</evidence>
<organism evidence="2 3">
    <name type="scientific">Ceratodon purpureus</name>
    <name type="common">Fire moss</name>
    <name type="synonym">Dicranum purpureum</name>
    <dbReference type="NCBI Taxonomy" id="3225"/>
    <lineage>
        <taxon>Eukaryota</taxon>
        <taxon>Viridiplantae</taxon>
        <taxon>Streptophyta</taxon>
        <taxon>Embryophyta</taxon>
        <taxon>Bryophyta</taxon>
        <taxon>Bryophytina</taxon>
        <taxon>Bryopsida</taxon>
        <taxon>Dicranidae</taxon>
        <taxon>Pseudoditrichales</taxon>
        <taxon>Ditrichaceae</taxon>
        <taxon>Ceratodon</taxon>
    </lineage>
</organism>
<dbReference type="InterPro" id="IPR054722">
    <property type="entry name" value="PolX-like_BBD"/>
</dbReference>
<comment type="caution">
    <text evidence="2">The sequence shown here is derived from an EMBL/GenBank/DDBJ whole genome shotgun (WGS) entry which is preliminary data.</text>
</comment>
<protein>
    <recommendedName>
        <fullName evidence="1">Retrovirus-related Pol polyprotein from transposon TNT 1-94-like beta-barrel domain-containing protein</fullName>
    </recommendedName>
</protein>
<name>A0A8T0H5N4_CERPU</name>
<evidence type="ECO:0000313" key="3">
    <source>
        <dbReference type="Proteomes" id="UP000822688"/>
    </source>
</evidence>
<dbReference type="Proteomes" id="UP000822688">
    <property type="component" value="Chromosome 7"/>
</dbReference>
<accession>A0A8T0H5N4</accession>
<dbReference type="EMBL" id="CM026428">
    <property type="protein sequence ID" value="KAG0565694.1"/>
    <property type="molecule type" value="Genomic_DNA"/>
</dbReference>
<keyword evidence="3" id="KW-1185">Reference proteome</keyword>